<keyword evidence="1" id="KW-1185">Reference proteome</keyword>
<organism evidence="1 2">
    <name type="scientific">Ditylenchus dipsaci</name>
    <dbReference type="NCBI Taxonomy" id="166011"/>
    <lineage>
        <taxon>Eukaryota</taxon>
        <taxon>Metazoa</taxon>
        <taxon>Ecdysozoa</taxon>
        <taxon>Nematoda</taxon>
        <taxon>Chromadorea</taxon>
        <taxon>Rhabditida</taxon>
        <taxon>Tylenchina</taxon>
        <taxon>Tylenchomorpha</taxon>
        <taxon>Sphaerularioidea</taxon>
        <taxon>Anguinidae</taxon>
        <taxon>Anguininae</taxon>
        <taxon>Ditylenchus</taxon>
    </lineage>
</organism>
<proteinExistence type="predicted"/>
<protein>
    <submittedName>
        <fullName evidence="2">Uncharacterized protein</fullName>
    </submittedName>
</protein>
<name>A0A915DNA2_9BILA</name>
<evidence type="ECO:0000313" key="2">
    <source>
        <dbReference type="WBParaSite" id="jg21867"/>
    </source>
</evidence>
<evidence type="ECO:0000313" key="1">
    <source>
        <dbReference type="Proteomes" id="UP000887574"/>
    </source>
</evidence>
<accession>A0A915DNA2</accession>
<dbReference type="Proteomes" id="UP000887574">
    <property type="component" value="Unplaced"/>
</dbReference>
<sequence>MAGYKWYIVSNCTNAMLFEVKKATINIVKQVLKVIGIDLSTDVVFKVFELTTRKTSFVVPIVNQQKQQTFFTVK</sequence>
<dbReference type="WBParaSite" id="jg21867">
    <property type="protein sequence ID" value="jg21867"/>
    <property type="gene ID" value="jg21867"/>
</dbReference>
<dbReference type="AlphaFoldDB" id="A0A915DNA2"/>
<reference evidence="2" key="1">
    <citation type="submission" date="2022-11" db="UniProtKB">
        <authorList>
            <consortium name="WormBaseParasite"/>
        </authorList>
    </citation>
    <scope>IDENTIFICATION</scope>
</reference>